<accession>A0A0N1EA85</accession>
<keyword evidence="1" id="KW-0378">Hydrolase</keyword>
<dbReference type="Proteomes" id="UP000037997">
    <property type="component" value="Unassembled WGS sequence"/>
</dbReference>
<dbReference type="SUPFAM" id="SSF51556">
    <property type="entry name" value="Metallo-dependent hydrolases"/>
    <property type="match status" value="1"/>
</dbReference>
<keyword evidence="3" id="KW-0645">Protease</keyword>
<dbReference type="InterPro" id="IPR011059">
    <property type="entry name" value="Metal-dep_hydrolase_composite"/>
</dbReference>
<dbReference type="GO" id="GO:0016810">
    <property type="term" value="F:hydrolase activity, acting on carbon-nitrogen (but not peptide) bonds"/>
    <property type="evidence" value="ECO:0007669"/>
    <property type="project" value="InterPro"/>
</dbReference>
<dbReference type="InterPro" id="IPR050287">
    <property type="entry name" value="MTA/SAH_deaminase"/>
</dbReference>
<dbReference type="Gene3D" id="3.20.20.140">
    <property type="entry name" value="Metal-dependent hydrolases"/>
    <property type="match status" value="1"/>
</dbReference>
<sequence length="407" mass="46413">MYLIGADYLLLCNEDFSIIKNGGIYFNENEILEIDTYENLQNKPTKSQKYYQNCVITPALTNLHIHLEFSQNEGSLKFGNFGKWLDSVIENRESLMDSSLQSQMQNTIQTLLQSGVGFVGAISSYGYDLEALANSPLRVLYFNEAIGSKVEALDMLYQNLLARLQDSQQFSSHHFFPALAIHSPYSVHSKMLQKVLNLAKTQSLPLSVHFLESKEEREWLETKKGYFQGFFERFFHTKMQPFYTISDFLNSFRGLKPYFVHCLEATHKDLEIIAKMQGKIISCPKSNRLLNNKILDLNLCKQSQIHPIFATDGKSSNDSLSLLDELRTALYAYMDYDLESLAKDLLLGVTYYAHKDSPLGIKAGSLKKGFLPDFAVFKTKAKEQLALMLLLYTKKVEALYIGGKQII</sequence>
<dbReference type="Gene3D" id="2.30.40.10">
    <property type="entry name" value="Urease, subunit C, domain 1"/>
    <property type="match status" value="1"/>
</dbReference>
<proteinExistence type="predicted"/>
<dbReference type="EMBL" id="JNOC01000079">
    <property type="protein sequence ID" value="KPH54902.1"/>
    <property type="molecule type" value="Genomic_DNA"/>
</dbReference>
<evidence type="ECO:0000256" key="1">
    <source>
        <dbReference type="ARBA" id="ARBA00022801"/>
    </source>
</evidence>
<dbReference type="PANTHER" id="PTHR43794:SF11">
    <property type="entry name" value="AMIDOHYDROLASE-RELATED DOMAIN-CONTAINING PROTEIN"/>
    <property type="match status" value="1"/>
</dbReference>
<dbReference type="SUPFAM" id="SSF51338">
    <property type="entry name" value="Composite domain of metallo-dependent hydrolases"/>
    <property type="match status" value="1"/>
</dbReference>
<dbReference type="RefSeq" id="WP_054198576.1">
    <property type="nucleotide sequence ID" value="NZ_JNOC01000079.1"/>
</dbReference>
<feature type="domain" description="Amidohydrolase-related" evidence="2">
    <location>
        <begin position="55"/>
        <end position="405"/>
    </location>
</feature>
<dbReference type="InterPro" id="IPR032466">
    <property type="entry name" value="Metal_Hydrolase"/>
</dbReference>
<protein>
    <submittedName>
        <fullName evidence="3">Protease</fullName>
    </submittedName>
</protein>
<reference evidence="3 4" key="1">
    <citation type="submission" date="2014-06" db="EMBL/GenBank/DDBJ databases">
        <title>Helicobacter pullorum isolates in fresh chicken meat - phenotypic and genotypic features.</title>
        <authorList>
            <person name="Borges V."/>
            <person name="Santos A."/>
            <person name="Correia C.B."/>
            <person name="Saraiva M."/>
            <person name="Menard A."/>
            <person name="Vieira L."/>
            <person name="Sampaio D.A."/>
            <person name="Gomes J.P."/>
            <person name="Oleastro M."/>
        </authorList>
    </citation>
    <scope>NUCLEOTIDE SEQUENCE [LARGE SCALE GENOMIC DNA]</scope>
    <source>
        <strain evidence="3 4">229334/12</strain>
    </source>
</reference>
<gene>
    <name evidence="3" type="ORF">HPU229334_11635</name>
</gene>
<organism evidence="3 4">
    <name type="scientific">Helicobacter pullorum</name>
    <dbReference type="NCBI Taxonomy" id="35818"/>
    <lineage>
        <taxon>Bacteria</taxon>
        <taxon>Pseudomonadati</taxon>
        <taxon>Campylobacterota</taxon>
        <taxon>Epsilonproteobacteria</taxon>
        <taxon>Campylobacterales</taxon>
        <taxon>Helicobacteraceae</taxon>
        <taxon>Helicobacter</taxon>
    </lineage>
</organism>
<dbReference type="PANTHER" id="PTHR43794">
    <property type="entry name" value="AMINOHYDROLASE SSNA-RELATED"/>
    <property type="match status" value="1"/>
</dbReference>
<dbReference type="Pfam" id="PF01979">
    <property type="entry name" value="Amidohydro_1"/>
    <property type="match status" value="1"/>
</dbReference>
<evidence type="ECO:0000259" key="2">
    <source>
        <dbReference type="Pfam" id="PF01979"/>
    </source>
</evidence>
<dbReference type="GO" id="GO:0008233">
    <property type="term" value="F:peptidase activity"/>
    <property type="evidence" value="ECO:0007669"/>
    <property type="project" value="UniProtKB-KW"/>
</dbReference>
<evidence type="ECO:0000313" key="4">
    <source>
        <dbReference type="Proteomes" id="UP000037997"/>
    </source>
</evidence>
<dbReference type="AlphaFoldDB" id="A0A0N1EA85"/>
<dbReference type="STRING" id="35818.HPU229336_05965"/>
<comment type="caution">
    <text evidence="3">The sequence shown here is derived from an EMBL/GenBank/DDBJ whole genome shotgun (WGS) entry which is preliminary data.</text>
</comment>
<name>A0A0N1EA85_9HELI</name>
<dbReference type="NCBIfam" id="NF006269">
    <property type="entry name" value="PRK08418.1"/>
    <property type="match status" value="1"/>
</dbReference>
<dbReference type="GO" id="GO:0006508">
    <property type="term" value="P:proteolysis"/>
    <property type="evidence" value="ECO:0007669"/>
    <property type="project" value="UniProtKB-KW"/>
</dbReference>
<dbReference type="PATRIC" id="fig|35818.11.peg.2304"/>
<evidence type="ECO:0000313" key="3">
    <source>
        <dbReference type="EMBL" id="KPH54902.1"/>
    </source>
</evidence>
<dbReference type="InterPro" id="IPR006680">
    <property type="entry name" value="Amidohydro-rel"/>
</dbReference>